<keyword evidence="1" id="KW-1133">Transmembrane helix</keyword>
<protein>
    <submittedName>
        <fullName evidence="2">Uncharacterized protein</fullName>
    </submittedName>
</protein>
<feature type="transmembrane region" description="Helical" evidence="1">
    <location>
        <begin position="71"/>
        <end position="87"/>
    </location>
</feature>
<name>A0AAN6F184_EXODE</name>
<gene>
    <name evidence="2" type="ORF">HRR80_000365</name>
</gene>
<dbReference type="Proteomes" id="UP001161757">
    <property type="component" value="Unassembled WGS sequence"/>
</dbReference>
<reference evidence="2" key="1">
    <citation type="submission" date="2023-01" db="EMBL/GenBank/DDBJ databases">
        <title>Exophiala dermititidis isolated from Cystic Fibrosis Patient.</title>
        <authorList>
            <person name="Kurbessoian T."/>
            <person name="Crocker A."/>
            <person name="Murante D."/>
            <person name="Hogan D.A."/>
            <person name="Stajich J.E."/>
        </authorList>
    </citation>
    <scope>NUCLEOTIDE SEQUENCE</scope>
    <source>
        <strain evidence="2">Ex8</strain>
    </source>
</reference>
<keyword evidence="1" id="KW-0472">Membrane</keyword>
<proteinExistence type="predicted"/>
<keyword evidence="1" id="KW-0812">Transmembrane</keyword>
<evidence type="ECO:0000313" key="2">
    <source>
        <dbReference type="EMBL" id="KAJ8995600.1"/>
    </source>
</evidence>
<dbReference type="AlphaFoldDB" id="A0AAN6F184"/>
<evidence type="ECO:0000256" key="1">
    <source>
        <dbReference type="SAM" id="Phobius"/>
    </source>
</evidence>
<organism evidence="2 3">
    <name type="scientific">Exophiala dermatitidis</name>
    <name type="common">Black yeast-like fungus</name>
    <name type="synonym">Wangiella dermatitidis</name>
    <dbReference type="NCBI Taxonomy" id="5970"/>
    <lineage>
        <taxon>Eukaryota</taxon>
        <taxon>Fungi</taxon>
        <taxon>Dikarya</taxon>
        <taxon>Ascomycota</taxon>
        <taxon>Pezizomycotina</taxon>
        <taxon>Eurotiomycetes</taxon>
        <taxon>Chaetothyriomycetidae</taxon>
        <taxon>Chaetothyriales</taxon>
        <taxon>Herpotrichiellaceae</taxon>
        <taxon>Exophiala</taxon>
    </lineage>
</organism>
<accession>A0AAN6F184</accession>
<dbReference type="EMBL" id="JAJGCB010000001">
    <property type="protein sequence ID" value="KAJ8995600.1"/>
    <property type="molecule type" value="Genomic_DNA"/>
</dbReference>
<evidence type="ECO:0000313" key="3">
    <source>
        <dbReference type="Proteomes" id="UP001161757"/>
    </source>
</evidence>
<comment type="caution">
    <text evidence="2">The sequence shown here is derived from an EMBL/GenBank/DDBJ whole genome shotgun (WGS) entry which is preliminary data.</text>
</comment>
<sequence length="96" mass="11101">MATVMMRLESLWEEIRQKLPTNGALLIAAKKAFYDVWDFLCIALNDAKLAYLEFSQIVHKMVEHEIGMENFFIWLPILLGLMSFALMRPARPARTA</sequence>